<evidence type="ECO:0000256" key="9">
    <source>
        <dbReference type="ARBA" id="ARBA00023136"/>
    </source>
</evidence>
<comment type="similarity">
    <text evidence="2 11">Belongs to the sodium:solute symporter (SSF) (TC 2.A.21) family.</text>
</comment>
<dbReference type="Proteomes" id="UP000596742">
    <property type="component" value="Unassembled WGS sequence"/>
</dbReference>
<keyword evidence="14" id="KW-1185">Reference proteome</keyword>
<keyword evidence="6 12" id="KW-1133">Transmembrane helix</keyword>
<feature type="transmembrane region" description="Helical" evidence="12">
    <location>
        <begin position="264"/>
        <end position="284"/>
    </location>
</feature>
<dbReference type="InterPro" id="IPR001734">
    <property type="entry name" value="Na/solute_symporter"/>
</dbReference>
<evidence type="ECO:0000256" key="2">
    <source>
        <dbReference type="ARBA" id="ARBA00006434"/>
    </source>
</evidence>
<dbReference type="Gene3D" id="1.20.1730.10">
    <property type="entry name" value="Sodium/glucose cotransporter"/>
    <property type="match status" value="2"/>
</dbReference>
<keyword evidence="7" id="KW-0915">Sodium</keyword>
<evidence type="ECO:0000313" key="14">
    <source>
        <dbReference type="Proteomes" id="UP000596742"/>
    </source>
</evidence>
<evidence type="ECO:0000256" key="6">
    <source>
        <dbReference type="ARBA" id="ARBA00022989"/>
    </source>
</evidence>
<feature type="transmembrane region" description="Helical" evidence="12">
    <location>
        <begin position="12"/>
        <end position="30"/>
    </location>
</feature>
<gene>
    <name evidence="13" type="ORF">MGAL_10B029091</name>
</gene>
<organism evidence="13 14">
    <name type="scientific">Mytilus galloprovincialis</name>
    <name type="common">Mediterranean mussel</name>
    <dbReference type="NCBI Taxonomy" id="29158"/>
    <lineage>
        <taxon>Eukaryota</taxon>
        <taxon>Metazoa</taxon>
        <taxon>Spiralia</taxon>
        <taxon>Lophotrochozoa</taxon>
        <taxon>Mollusca</taxon>
        <taxon>Bivalvia</taxon>
        <taxon>Autobranchia</taxon>
        <taxon>Pteriomorphia</taxon>
        <taxon>Mytilida</taxon>
        <taxon>Mytiloidea</taxon>
        <taxon>Mytilidae</taxon>
        <taxon>Mytilinae</taxon>
        <taxon>Mytilus</taxon>
    </lineage>
</organism>
<dbReference type="InterPro" id="IPR038377">
    <property type="entry name" value="Na/Glc_symporter_sf"/>
</dbReference>
<feature type="transmembrane region" description="Helical" evidence="12">
    <location>
        <begin position="50"/>
        <end position="70"/>
    </location>
</feature>
<evidence type="ECO:0000256" key="12">
    <source>
        <dbReference type="SAM" id="Phobius"/>
    </source>
</evidence>
<feature type="transmembrane region" description="Helical" evidence="12">
    <location>
        <begin position="407"/>
        <end position="429"/>
    </location>
</feature>
<evidence type="ECO:0000256" key="4">
    <source>
        <dbReference type="ARBA" id="ARBA00022475"/>
    </source>
</evidence>
<evidence type="ECO:0000256" key="3">
    <source>
        <dbReference type="ARBA" id="ARBA00022448"/>
    </source>
</evidence>
<evidence type="ECO:0000256" key="1">
    <source>
        <dbReference type="ARBA" id="ARBA00004651"/>
    </source>
</evidence>
<keyword evidence="9 12" id="KW-0472">Membrane</keyword>
<evidence type="ECO:0000256" key="5">
    <source>
        <dbReference type="ARBA" id="ARBA00022692"/>
    </source>
</evidence>
<comment type="caution">
    <text evidence="13">The sequence shown here is derived from an EMBL/GenBank/DDBJ whole genome shotgun (WGS) entry which is preliminary data.</text>
</comment>
<accession>A0A8B6EMI5</accession>
<evidence type="ECO:0008006" key="15">
    <source>
        <dbReference type="Google" id="ProtNLM"/>
    </source>
</evidence>
<feature type="transmembrane region" description="Helical" evidence="12">
    <location>
        <begin position="191"/>
        <end position="211"/>
    </location>
</feature>
<keyword evidence="4" id="KW-1003">Cell membrane</keyword>
<dbReference type="PROSITE" id="PS50283">
    <property type="entry name" value="NA_SOLUT_SYMP_3"/>
    <property type="match status" value="2"/>
</dbReference>
<feature type="transmembrane region" description="Helical" evidence="12">
    <location>
        <begin position="123"/>
        <end position="145"/>
    </location>
</feature>
<keyword evidence="5 12" id="KW-0812">Transmembrane</keyword>
<dbReference type="EMBL" id="UYJE01005269">
    <property type="protein sequence ID" value="VDI35731.1"/>
    <property type="molecule type" value="Genomic_DNA"/>
</dbReference>
<sequence>MESRFFHVADYIVFTGVVVLSISIGIFHALSGGKQMTTSEYHLGNRRMSIIPVAISLIVSFESSIMMLGTPAEIYVFGIQNIMWAFGWFIANLLSIKLMVPLIHPLKITSAYEYLELRFQSHAVRMIGTMLGMIHYTIYMGIVLYGPAIALEAVMGFPQIASIVIVAVAAVIYTSVGGIKAVIWTDVFQSLIMVVGITAFLIQGTILSGGMKSTWSIANDNGRLNFFVTLSSGLSSLSALFWQDIVKPHTKPMSEFKATIISKVAVIVFGLVAISMALLVSIIGGTLTQIGGTILAIVGGPLTGLFLLGCFCPWANAKGAVLGTLSGIALITWIITGQYTSPNVRQAVPLPSAPIDKCYLPQRNISAMYNMTSPVSMPYYVESDILTTDIPETDNIPSGLDYFYSIAYPWFGVIGIFTVMIVGSIISFLTGYTKPEESNPLYLISAVDEFFFFLPKSVKKVMKFGYIYKKTEIHEEKNENSLQGHTSALINNSMNKLDNVEQKHDLNNVNTALLTENSTNHRNSDRTNGNIPLLSIECDRHEG</sequence>
<proteinExistence type="inferred from homology"/>
<dbReference type="AlphaFoldDB" id="A0A8B6EMI5"/>
<dbReference type="Pfam" id="PF00474">
    <property type="entry name" value="SSF"/>
    <property type="match status" value="2"/>
</dbReference>
<feature type="transmembrane region" description="Helical" evidence="12">
    <location>
        <begin position="319"/>
        <end position="336"/>
    </location>
</feature>
<protein>
    <recommendedName>
        <fullName evidence="15">Sodium-dependent multivitamin transporter</fullName>
    </recommendedName>
</protein>
<reference evidence="13" key="1">
    <citation type="submission" date="2018-11" db="EMBL/GenBank/DDBJ databases">
        <authorList>
            <person name="Alioto T."/>
            <person name="Alioto T."/>
        </authorList>
    </citation>
    <scope>NUCLEOTIDE SEQUENCE</scope>
</reference>
<evidence type="ECO:0000256" key="11">
    <source>
        <dbReference type="RuleBase" id="RU362091"/>
    </source>
</evidence>
<feature type="transmembrane region" description="Helical" evidence="12">
    <location>
        <begin position="82"/>
        <end position="103"/>
    </location>
</feature>
<keyword evidence="10" id="KW-0739">Sodium transport</keyword>
<evidence type="ECO:0000313" key="13">
    <source>
        <dbReference type="EMBL" id="VDI35731.1"/>
    </source>
</evidence>
<dbReference type="GO" id="GO:0006814">
    <property type="term" value="P:sodium ion transport"/>
    <property type="evidence" value="ECO:0007669"/>
    <property type="project" value="UniProtKB-KW"/>
</dbReference>
<feature type="transmembrane region" description="Helical" evidence="12">
    <location>
        <begin position="290"/>
        <end position="312"/>
    </location>
</feature>
<keyword evidence="8" id="KW-0406">Ion transport</keyword>
<evidence type="ECO:0000256" key="7">
    <source>
        <dbReference type="ARBA" id="ARBA00023053"/>
    </source>
</evidence>
<dbReference type="GO" id="GO:0005886">
    <property type="term" value="C:plasma membrane"/>
    <property type="evidence" value="ECO:0007669"/>
    <property type="project" value="UniProtKB-SubCell"/>
</dbReference>
<keyword evidence="3" id="KW-0813">Transport</keyword>
<evidence type="ECO:0000256" key="8">
    <source>
        <dbReference type="ARBA" id="ARBA00023065"/>
    </source>
</evidence>
<dbReference type="GO" id="GO:0015293">
    <property type="term" value="F:symporter activity"/>
    <property type="evidence" value="ECO:0007669"/>
    <property type="project" value="TreeGrafter"/>
</dbReference>
<dbReference type="PANTHER" id="PTHR42985">
    <property type="entry name" value="SODIUM-COUPLED MONOCARBOXYLATE TRANSPORTER"/>
    <property type="match status" value="1"/>
</dbReference>
<name>A0A8B6EMI5_MYTGA</name>
<dbReference type="InterPro" id="IPR051163">
    <property type="entry name" value="Sodium:Solute_Symporter_SSF"/>
</dbReference>
<evidence type="ECO:0000256" key="10">
    <source>
        <dbReference type="ARBA" id="ARBA00023201"/>
    </source>
</evidence>
<feature type="transmembrane region" description="Helical" evidence="12">
    <location>
        <begin position="223"/>
        <end position="243"/>
    </location>
</feature>
<comment type="subcellular location">
    <subcellularLocation>
        <location evidence="1">Cell membrane</location>
        <topology evidence="1">Multi-pass membrane protein</topology>
    </subcellularLocation>
</comment>
<feature type="transmembrane region" description="Helical" evidence="12">
    <location>
        <begin position="157"/>
        <end position="179"/>
    </location>
</feature>
<dbReference type="PANTHER" id="PTHR42985:SF40">
    <property type="entry name" value="LD47995P-RELATED"/>
    <property type="match status" value="1"/>
</dbReference>
<dbReference type="OrthoDB" id="6142122at2759"/>